<dbReference type="InterPro" id="IPR013752">
    <property type="entry name" value="KPA_reductase"/>
</dbReference>
<dbReference type="NCBIfam" id="TIGR00745">
    <property type="entry name" value="apbA_panE"/>
    <property type="match status" value="1"/>
</dbReference>
<dbReference type="AlphaFoldDB" id="A0A6J4HAJ9"/>
<dbReference type="FunFam" id="1.10.1040.10:FF:000017">
    <property type="entry name" value="2-dehydropantoate 2-reductase"/>
    <property type="match status" value="1"/>
</dbReference>
<keyword evidence="4" id="KW-0566">Pantothenate biosynthesis</keyword>
<evidence type="ECO:0000259" key="6">
    <source>
        <dbReference type="Pfam" id="PF08546"/>
    </source>
</evidence>
<evidence type="ECO:0000256" key="4">
    <source>
        <dbReference type="RuleBase" id="RU362068"/>
    </source>
</evidence>
<dbReference type="PANTHER" id="PTHR21708">
    <property type="entry name" value="PROBABLE 2-DEHYDROPANTOATE 2-REDUCTASE"/>
    <property type="match status" value="1"/>
</dbReference>
<accession>A0A6J4HAJ9</accession>
<evidence type="ECO:0000259" key="5">
    <source>
        <dbReference type="Pfam" id="PF02558"/>
    </source>
</evidence>
<dbReference type="Pfam" id="PF02558">
    <property type="entry name" value="ApbA"/>
    <property type="match status" value="1"/>
</dbReference>
<dbReference type="PANTHER" id="PTHR21708:SF26">
    <property type="entry name" value="2-DEHYDROPANTOATE 2-REDUCTASE"/>
    <property type="match status" value="1"/>
</dbReference>
<dbReference type="InterPro" id="IPR051402">
    <property type="entry name" value="KPR-Related"/>
</dbReference>
<dbReference type="GO" id="GO:0005737">
    <property type="term" value="C:cytoplasm"/>
    <property type="evidence" value="ECO:0007669"/>
    <property type="project" value="TreeGrafter"/>
</dbReference>
<dbReference type="InterPro" id="IPR013332">
    <property type="entry name" value="KPR_N"/>
</dbReference>
<protein>
    <recommendedName>
        <fullName evidence="4">2-dehydropantoate 2-reductase</fullName>
        <ecNumber evidence="4">1.1.1.169</ecNumber>
    </recommendedName>
    <alternativeName>
        <fullName evidence="4">Ketopantoate reductase</fullName>
    </alternativeName>
</protein>
<comment type="similarity">
    <text evidence="1 4">Belongs to the ketopantoate reductase family.</text>
</comment>
<dbReference type="Gene3D" id="1.10.1040.10">
    <property type="entry name" value="N-(1-d-carboxylethyl)-l-norvaline Dehydrogenase, domain 2"/>
    <property type="match status" value="1"/>
</dbReference>
<evidence type="ECO:0000256" key="3">
    <source>
        <dbReference type="ARBA" id="ARBA00023002"/>
    </source>
</evidence>
<dbReference type="EMBL" id="CADCSZ010000031">
    <property type="protein sequence ID" value="CAA9216881.1"/>
    <property type="molecule type" value="Genomic_DNA"/>
</dbReference>
<evidence type="ECO:0000256" key="1">
    <source>
        <dbReference type="ARBA" id="ARBA00007870"/>
    </source>
</evidence>
<dbReference type="Pfam" id="PF08546">
    <property type="entry name" value="ApbA_C"/>
    <property type="match status" value="1"/>
</dbReference>
<proteinExistence type="inferred from homology"/>
<dbReference type="SUPFAM" id="SSF48179">
    <property type="entry name" value="6-phosphogluconate dehydrogenase C-terminal domain-like"/>
    <property type="match status" value="1"/>
</dbReference>
<dbReference type="InterPro" id="IPR008927">
    <property type="entry name" value="6-PGluconate_DH-like_C_sf"/>
</dbReference>
<comment type="function">
    <text evidence="4">Catalyzes the NADPH-dependent reduction of ketopantoate into pantoic acid.</text>
</comment>
<dbReference type="GO" id="GO:0008677">
    <property type="term" value="F:2-dehydropantoate 2-reductase activity"/>
    <property type="evidence" value="ECO:0007669"/>
    <property type="project" value="UniProtKB-EC"/>
</dbReference>
<comment type="pathway">
    <text evidence="4">Cofactor biosynthesis; (R)-pantothenate biosynthesis; (R)-pantoate from 3-methyl-2-oxobutanoate: step 2/2.</text>
</comment>
<feature type="domain" description="Ketopantoate reductase N-terminal" evidence="5">
    <location>
        <begin position="5"/>
        <end position="150"/>
    </location>
</feature>
<gene>
    <name evidence="7" type="ORF">AVDCRST_MAG76-458</name>
</gene>
<organism evidence="7">
    <name type="scientific">uncultured Acidimicrobiales bacterium</name>
    <dbReference type="NCBI Taxonomy" id="310071"/>
    <lineage>
        <taxon>Bacteria</taxon>
        <taxon>Bacillati</taxon>
        <taxon>Actinomycetota</taxon>
        <taxon>Acidimicrobiia</taxon>
        <taxon>Acidimicrobiales</taxon>
        <taxon>environmental samples</taxon>
    </lineage>
</organism>
<comment type="catalytic activity">
    <reaction evidence="4">
        <text>(R)-pantoate + NADP(+) = 2-dehydropantoate + NADPH + H(+)</text>
        <dbReference type="Rhea" id="RHEA:16233"/>
        <dbReference type="ChEBI" id="CHEBI:11561"/>
        <dbReference type="ChEBI" id="CHEBI:15378"/>
        <dbReference type="ChEBI" id="CHEBI:15980"/>
        <dbReference type="ChEBI" id="CHEBI:57783"/>
        <dbReference type="ChEBI" id="CHEBI:58349"/>
        <dbReference type="EC" id="1.1.1.169"/>
    </reaction>
</comment>
<name>A0A6J4HAJ9_9ACTN</name>
<dbReference type="InterPro" id="IPR036291">
    <property type="entry name" value="NAD(P)-bd_dom_sf"/>
</dbReference>
<dbReference type="Gene3D" id="3.40.50.720">
    <property type="entry name" value="NAD(P)-binding Rossmann-like Domain"/>
    <property type="match status" value="1"/>
</dbReference>
<dbReference type="InterPro" id="IPR013328">
    <property type="entry name" value="6PGD_dom2"/>
</dbReference>
<keyword evidence="2 4" id="KW-0521">NADP</keyword>
<sequence length="310" mass="32073">MRSYTVLGTGAVGSFYGAKLAAAGHPVRFLGRSDVPTLRRSGVRVTSRDGDVVVPEVQAFDDPDAVPASDVVLVAVKATLPNPAAATLLRLAGGTTAVVSLQNGLGIELDLEDAVGTRPLAGGLCFIAANRMGPGQVEHLLGGTVTIAAHRPEDRGAVEPLAADLLAAGIEAVVVEDLVGARWRKLVWNAPFNPLTTLLDRTPTDLLSSPDGEALVRIVMDEVVAAADALGHSISHGYVDGLLAITRTFPPYRTSMGLDVAAGRPAEVEVILGRPVAEGKAAGVAMPVSETLLRQLRVVTGTTAEVAGHR</sequence>
<feature type="domain" description="Ketopantoate reductase C-terminal" evidence="6">
    <location>
        <begin position="178"/>
        <end position="298"/>
    </location>
</feature>
<dbReference type="UniPathway" id="UPA00028">
    <property type="reaction ID" value="UER00004"/>
</dbReference>
<evidence type="ECO:0000256" key="2">
    <source>
        <dbReference type="ARBA" id="ARBA00022857"/>
    </source>
</evidence>
<reference evidence="7" key="1">
    <citation type="submission" date="2020-02" db="EMBL/GenBank/DDBJ databases">
        <authorList>
            <person name="Meier V. D."/>
        </authorList>
    </citation>
    <scope>NUCLEOTIDE SEQUENCE</scope>
    <source>
        <strain evidence="7">AVDCRST_MAG76</strain>
    </source>
</reference>
<dbReference type="EC" id="1.1.1.169" evidence="4"/>
<dbReference type="GO" id="GO:0015940">
    <property type="term" value="P:pantothenate biosynthetic process"/>
    <property type="evidence" value="ECO:0007669"/>
    <property type="project" value="UniProtKB-UniPathway"/>
</dbReference>
<evidence type="ECO:0000313" key="7">
    <source>
        <dbReference type="EMBL" id="CAA9216881.1"/>
    </source>
</evidence>
<keyword evidence="3 4" id="KW-0560">Oxidoreductase</keyword>
<dbReference type="InterPro" id="IPR003710">
    <property type="entry name" value="ApbA"/>
</dbReference>
<dbReference type="SUPFAM" id="SSF51735">
    <property type="entry name" value="NAD(P)-binding Rossmann-fold domains"/>
    <property type="match status" value="1"/>
</dbReference>